<dbReference type="InterPro" id="IPR036640">
    <property type="entry name" value="ABC1_TM_sf"/>
</dbReference>
<comment type="subcellular location">
    <subcellularLocation>
        <location evidence="1">Cell membrane</location>
        <topology evidence="1">Multi-pass membrane protein</topology>
    </subcellularLocation>
</comment>
<organism evidence="12 13">
    <name type="scientific">Candidatus Intestinimonas pullistercoris</name>
    <dbReference type="NCBI Taxonomy" id="2838623"/>
    <lineage>
        <taxon>Bacteria</taxon>
        <taxon>Bacillati</taxon>
        <taxon>Bacillota</taxon>
        <taxon>Clostridia</taxon>
        <taxon>Eubacteriales</taxon>
        <taxon>Intestinimonas</taxon>
    </lineage>
</organism>
<keyword evidence="3" id="KW-1003">Cell membrane</keyword>
<dbReference type="PANTHER" id="PTHR43394">
    <property type="entry name" value="ATP-DEPENDENT PERMEASE MDL1, MITOCHONDRIAL"/>
    <property type="match status" value="1"/>
</dbReference>
<evidence type="ECO:0000256" key="8">
    <source>
        <dbReference type="ARBA" id="ARBA00023136"/>
    </source>
</evidence>
<comment type="caution">
    <text evidence="12">The sequence shown here is derived from an EMBL/GenBank/DDBJ whole genome shotgun (WGS) entry which is preliminary data.</text>
</comment>
<feature type="domain" description="ABC transporter" evidence="10">
    <location>
        <begin position="334"/>
        <end position="569"/>
    </location>
</feature>
<evidence type="ECO:0000256" key="2">
    <source>
        <dbReference type="ARBA" id="ARBA00022448"/>
    </source>
</evidence>
<feature type="transmembrane region" description="Helical" evidence="9">
    <location>
        <begin position="278"/>
        <end position="297"/>
    </location>
</feature>
<feature type="transmembrane region" description="Helical" evidence="9">
    <location>
        <begin position="12"/>
        <end position="36"/>
    </location>
</feature>
<evidence type="ECO:0000259" key="11">
    <source>
        <dbReference type="PROSITE" id="PS50929"/>
    </source>
</evidence>
<sequence>MNLILRFLKPHWKLCVVTILLLIVDVAGALFIPTLVAEMLNDGTSGAAFSDIWHTGLQMAVVSVLAGTCAILGGYACAALSARVGKDLREAVYAKSLKLSVYDFRQFGTASITTRTISDITTIQFALTSTIQMIIPVPLVCILSLVLTFFLDVRLGGILLAVALVVLALAWVIMRSAAPLFRRLQKLLDRMSTVLLENLTGVRVVRAFNNEGRETGRMVGAFSDYAATSIKANRLFANLDGLAFFCINFFVVVVYWLSGARISAGVFRIGDITAVIEYAMMLLFFLMMAQMVILILPRALECCERVRLVLDHSPEIVDLVEQDPETDSSSSEVLAFRDVTFRFKDAEEDTLGHLNFVCRRGETTAIIGGTGSGKSTVASLILRFHDVTGGAIELNGVDIRQMTQAYLRDHLAYVQQKAWLFSGTIADNLRYSRAKASVEELMHAADVAQAGDFIRSLPDGLSSFVAQGGTNFSGGQKQRLSIARALVKKPELYIFDDSFSALDFKTDAALRKALAAETQDAAVLIIAQRVSSIRHANQIIVLHEGHMAGIGTHEELMKTCKVYQEIYEYQTKEAQEA</sequence>
<dbReference type="Gene3D" id="1.20.1560.10">
    <property type="entry name" value="ABC transporter type 1, transmembrane domain"/>
    <property type="match status" value="1"/>
</dbReference>
<dbReference type="SMART" id="SM00382">
    <property type="entry name" value="AAA"/>
    <property type="match status" value="1"/>
</dbReference>
<keyword evidence="6 12" id="KW-0067">ATP-binding</keyword>
<dbReference type="AlphaFoldDB" id="A0A9D2NWY4"/>
<dbReference type="SUPFAM" id="SSF52540">
    <property type="entry name" value="P-loop containing nucleoside triphosphate hydrolases"/>
    <property type="match status" value="1"/>
</dbReference>
<evidence type="ECO:0000313" key="12">
    <source>
        <dbReference type="EMBL" id="HJC39962.1"/>
    </source>
</evidence>
<reference evidence="12" key="1">
    <citation type="journal article" date="2021" name="PeerJ">
        <title>Extensive microbial diversity within the chicken gut microbiome revealed by metagenomics and culture.</title>
        <authorList>
            <person name="Gilroy R."/>
            <person name="Ravi A."/>
            <person name="Getino M."/>
            <person name="Pursley I."/>
            <person name="Horton D.L."/>
            <person name="Alikhan N.F."/>
            <person name="Baker D."/>
            <person name="Gharbi K."/>
            <person name="Hall N."/>
            <person name="Watson M."/>
            <person name="Adriaenssens E.M."/>
            <person name="Foster-Nyarko E."/>
            <person name="Jarju S."/>
            <person name="Secka A."/>
            <person name="Antonio M."/>
            <person name="Oren A."/>
            <person name="Chaudhuri R.R."/>
            <person name="La Ragione R."/>
            <person name="Hildebrand F."/>
            <person name="Pallen M.J."/>
        </authorList>
    </citation>
    <scope>NUCLEOTIDE SEQUENCE</scope>
    <source>
        <strain evidence="12">CHK186-1790</strain>
    </source>
</reference>
<evidence type="ECO:0000256" key="7">
    <source>
        <dbReference type="ARBA" id="ARBA00022989"/>
    </source>
</evidence>
<keyword evidence="4 9" id="KW-0812">Transmembrane</keyword>
<keyword evidence="2" id="KW-0813">Transport</keyword>
<feature type="transmembrane region" description="Helical" evidence="9">
    <location>
        <begin position="157"/>
        <end position="181"/>
    </location>
</feature>
<dbReference type="GO" id="GO:0005524">
    <property type="term" value="F:ATP binding"/>
    <property type="evidence" value="ECO:0007669"/>
    <property type="project" value="UniProtKB-KW"/>
</dbReference>
<dbReference type="InterPro" id="IPR011527">
    <property type="entry name" value="ABC1_TM_dom"/>
</dbReference>
<evidence type="ECO:0000256" key="6">
    <source>
        <dbReference type="ARBA" id="ARBA00022840"/>
    </source>
</evidence>
<accession>A0A9D2NWY4</accession>
<dbReference type="InterPro" id="IPR027417">
    <property type="entry name" value="P-loop_NTPase"/>
</dbReference>
<dbReference type="PROSITE" id="PS00211">
    <property type="entry name" value="ABC_TRANSPORTER_1"/>
    <property type="match status" value="1"/>
</dbReference>
<feature type="transmembrane region" description="Helical" evidence="9">
    <location>
        <begin position="235"/>
        <end position="258"/>
    </location>
</feature>
<evidence type="ECO:0000256" key="9">
    <source>
        <dbReference type="SAM" id="Phobius"/>
    </source>
</evidence>
<dbReference type="InterPro" id="IPR017871">
    <property type="entry name" value="ABC_transporter-like_CS"/>
</dbReference>
<evidence type="ECO:0000256" key="5">
    <source>
        <dbReference type="ARBA" id="ARBA00022741"/>
    </source>
</evidence>
<proteinExistence type="predicted"/>
<dbReference type="Pfam" id="PF00664">
    <property type="entry name" value="ABC_membrane"/>
    <property type="match status" value="1"/>
</dbReference>
<dbReference type="PROSITE" id="PS50929">
    <property type="entry name" value="ABC_TM1F"/>
    <property type="match status" value="1"/>
</dbReference>
<feature type="domain" description="ABC transmembrane type-1" evidence="11">
    <location>
        <begin position="16"/>
        <end position="298"/>
    </location>
</feature>
<dbReference type="FunFam" id="3.40.50.300:FF:000221">
    <property type="entry name" value="Multidrug ABC transporter ATP-binding protein"/>
    <property type="match status" value="1"/>
</dbReference>
<gene>
    <name evidence="12" type="ORF">H9701_00225</name>
</gene>
<dbReference type="GO" id="GO:0015421">
    <property type="term" value="F:ABC-type oligopeptide transporter activity"/>
    <property type="evidence" value="ECO:0007669"/>
    <property type="project" value="TreeGrafter"/>
</dbReference>
<dbReference type="GO" id="GO:0016887">
    <property type="term" value="F:ATP hydrolysis activity"/>
    <property type="evidence" value="ECO:0007669"/>
    <property type="project" value="InterPro"/>
</dbReference>
<dbReference type="EMBL" id="DWWJ01000003">
    <property type="protein sequence ID" value="HJC39962.1"/>
    <property type="molecule type" value="Genomic_DNA"/>
</dbReference>
<dbReference type="Proteomes" id="UP000823882">
    <property type="component" value="Unassembled WGS sequence"/>
</dbReference>
<dbReference type="InterPro" id="IPR003439">
    <property type="entry name" value="ABC_transporter-like_ATP-bd"/>
</dbReference>
<feature type="transmembrane region" description="Helical" evidence="9">
    <location>
        <begin position="56"/>
        <end position="80"/>
    </location>
</feature>
<dbReference type="InterPro" id="IPR039421">
    <property type="entry name" value="Type_1_exporter"/>
</dbReference>
<evidence type="ECO:0000256" key="3">
    <source>
        <dbReference type="ARBA" id="ARBA00022475"/>
    </source>
</evidence>
<evidence type="ECO:0000259" key="10">
    <source>
        <dbReference type="PROSITE" id="PS50893"/>
    </source>
</evidence>
<keyword evidence="5" id="KW-0547">Nucleotide-binding</keyword>
<feature type="transmembrane region" description="Helical" evidence="9">
    <location>
        <begin position="133"/>
        <end position="151"/>
    </location>
</feature>
<evidence type="ECO:0000256" key="4">
    <source>
        <dbReference type="ARBA" id="ARBA00022692"/>
    </source>
</evidence>
<protein>
    <submittedName>
        <fullName evidence="12">ABC transporter ATP-binding protein/permease</fullName>
    </submittedName>
</protein>
<name>A0A9D2NWY4_9FIRM</name>
<dbReference type="GO" id="GO:0005886">
    <property type="term" value="C:plasma membrane"/>
    <property type="evidence" value="ECO:0007669"/>
    <property type="project" value="UniProtKB-SubCell"/>
</dbReference>
<dbReference type="PROSITE" id="PS50893">
    <property type="entry name" value="ABC_TRANSPORTER_2"/>
    <property type="match status" value="1"/>
</dbReference>
<reference evidence="12" key="2">
    <citation type="submission" date="2021-04" db="EMBL/GenBank/DDBJ databases">
        <authorList>
            <person name="Gilroy R."/>
        </authorList>
    </citation>
    <scope>NUCLEOTIDE SEQUENCE</scope>
    <source>
        <strain evidence="12">CHK186-1790</strain>
    </source>
</reference>
<evidence type="ECO:0000256" key="1">
    <source>
        <dbReference type="ARBA" id="ARBA00004651"/>
    </source>
</evidence>
<dbReference type="Gene3D" id="3.40.50.300">
    <property type="entry name" value="P-loop containing nucleotide triphosphate hydrolases"/>
    <property type="match status" value="1"/>
</dbReference>
<dbReference type="Pfam" id="PF00005">
    <property type="entry name" value="ABC_tran"/>
    <property type="match status" value="1"/>
</dbReference>
<evidence type="ECO:0000313" key="13">
    <source>
        <dbReference type="Proteomes" id="UP000823882"/>
    </source>
</evidence>
<keyword evidence="8 9" id="KW-0472">Membrane</keyword>
<dbReference type="InterPro" id="IPR003593">
    <property type="entry name" value="AAA+_ATPase"/>
</dbReference>
<dbReference type="SUPFAM" id="SSF90123">
    <property type="entry name" value="ABC transporter transmembrane region"/>
    <property type="match status" value="1"/>
</dbReference>
<keyword evidence="7 9" id="KW-1133">Transmembrane helix</keyword>
<dbReference type="PANTHER" id="PTHR43394:SF1">
    <property type="entry name" value="ATP-BINDING CASSETTE SUB-FAMILY B MEMBER 10, MITOCHONDRIAL"/>
    <property type="match status" value="1"/>
</dbReference>
<dbReference type="CDD" id="cd18548">
    <property type="entry name" value="ABC_6TM_Tm287_like"/>
    <property type="match status" value="1"/>
</dbReference>